<dbReference type="EMBL" id="JYBP01000003">
    <property type="protein sequence ID" value="KJE27462.1"/>
    <property type="molecule type" value="Genomic_DNA"/>
</dbReference>
<reference evidence="9 10" key="1">
    <citation type="submission" date="2015-01" db="EMBL/GenBank/DDBJ databases">
        <authorList>
            <person name="Filippidou S."/>
            <person name="Jeanneret N."/>
            <person name="Russel-Delif L."/>
            <person name="Junier T."/>
            <person name="Wunderlin T."/>
            <person name="Molina V."/>
            <person name="Johnson S.L."/>
            <person name="Davenport K.W."/>
            <person name="Chain P.S."/>
            <person name="Dorador C."/>
            <person name="Junier P."/>
        </authorList>
    </citation>
    <scope>NUCLEOTIDE SEQUENCE [LARGE SCALE GENOMIC DNA]</scope>
    <source>
        <strain evidence="9 10">Et7/4</strain>
    </source>
</reference>
<evidence type="ECO:0000256" key="3">
    <source>
        <dbReference type="ARBA" id="ARBA00022475"/>
    </source>
</evidence>
<dbReference type="RefSeq" id="WP_044730702.1">
    <property type="nucleotide sequence ID" value="NZ_JYBP01000003.1"/>
</dbReference>
<evidence type="ECO:0000313" key="9">
    <source>
        <dbReference type="EMBL" id="KJE27462.1"/>
    </source>
</evidence>
<protein>
    <submittedName>
        <fullName evidence="9">Rod shape-determining protein MreD</fullName>
    </submittedName>
</protein>
<evidence type="ECO:0000256" key="2">
    <source>
        <dbReference type="ARBA" id="ARBA00007776"/>
    </source>
</evidence>
<dbReference type="OrthoDB" id="1653857at2"/>
<evidence type="ECO:0000256" key="1">
    <source>
        <dbReference type="ARBA" id="ARBA00004651"/>
    </source>
</evidence>
<comment type="subcellular location">
    <subcellularLocation>
        <location evidence="1">Cell membrane</location>
        <topology evidence="1">Multi-pass membrane protein</topology>
    </subcellularLocation>
</comment>
<feature type="transmembrane region" description="Helical" evidence="8">
    <location>
        <begin position="30"/>
        <end position="49"/>
    </location>
</feature>
<evidence type="ECO:0000256" key="5">
    <source>
        <dbReference type="ARBA" id="ARBA00022960"/>
    </source>
</evidence>
<dbReference type="NCBIfam" id="TIGR03426">
    <property type="entry name" value="shape_MreD"/>
    <property type="match status" value="1"/>
</dbReference>
<organism evidence="9 10">
    <name type="scientific">Geobacillus kaustophilus</name>
    <dbReference type="NCBI Taxonomy" id="1462"/>
    <lineage>
        <taxon>Bacteria</taxon>
        <taxon>Bacillati</taxon>
        <taxon>Bacillota</taxon>
        <taxon>Bacilli</taxon>
        <taxon>Bacillales</taxon>
        <taxon>Anoxybacillaceae</taxon>
        <taxon>Geobacillus</taxon>
        <taxon>Geobacillus thermoleovorans group</taxon>
    </lineage>
</organism>
<dbReference type="AlphaFoldDB" id="A0A0D8BVP0"/>
<evidence type="ECO:0000256" key="6">
    <source>
        <dbReference type="ARBA" id="ARBA00022989"/>
    </source>
</evidence>
<gene>
    <name evidence="9" type="primary">mreD</name>
    <name evidence="9" type="ORF">LG52_376</name>
</gene>
<keyword evidence="6 8" id="KW-1133">Transmembrane helix</keyword>
<keyword evidence="5" id="KW-0133">Cell shape</keyword>
<evidence type="ECO:0000256" key="8">
    <source>
        <dbReference type="SAM" id="Phobius"/>
    </source>
</evidence>
<feature type="transmembrane region" description="Helical" evidence="8">
    <location>
        <begin position="61"/>
        <end position="88"/>
    </location>
</feature>
<keyword evidence="4 8" id="KW-0812">Transmembrane</keyword>
<keyword evidence="3" id="KW-1003">Cell membrane</keyword>
<evidence type="ECO:0000256" key="7">
    <source>
        <dbReference type="ARBA" id="ARBA00023136"/>
    </source>
</evidence>
<feature type="transmembrane region" description="Helical" evidence="8">
    <location>
        <begin position="140"/>
        <end position="158"/>
    </location>
</feature>
<dbReference type="Pfam" id="PF04093">
    <property type="entry name" value="MreD"/>
    <property type="match status" value="1"/>
</dbReference>
<proteinExistence type="inferred from homology"/>
<dbReference type="Proteomes" id="UP000032522">
    <property type="component" value="Unassembled WGS sequence"/>
</dbReference>
<comment type="similarity">
    <text evidence="2">Belongs to the MreD family.</text>
</comment>
<dbReference type="PATRIC" id="fig|1462.6.peg.493"/>
<keyword evidence="7 8" id="KW-0472">Membrane</keyword>
<sequence>MNKWRLPFLAVLCFVSESLFVDVWPKGDLYVHYFFVPRFFLVFLVFTAMHFGGTRAMGYGFIFGFLYDCVYTELLGVYAFAYTLIAYLAGKAMKWFHQNWFVASLLSLLSILLLDSYVYGIQLLIGRTDWSFSVFWNRRLWPTLLLNVAFLLVFSYPLERRLAKIRRLEQEE</sequence>
<name>A0A0D8BVP0_GEOKU</name>
<dbReference type="InterPro" id="IPR007227">
    <property type="entry name" value="Cell_shape_determining_MreD"/>
</dbReference>
<comment type="caution">
    <text evidence="9">The sequence shown here is derived from an EMBL/GenBank/DDBJ whole genome shotgun (WGS) entry which is preliminary data.</text>
</comment>
<dbReference type="GO" id="GO:0005886">
    <property type="term" value="C:plasma membrane"/>
    <property type="evidence" value="ECO:0007669"/>
    <property type="project" value="UniProtKB-SubCell"/>
</dbReference>
<dbReference type="GO" id="GO:0008360">
    <property type="term" value="P:regulation of cell shape"/>
    <property type="evidence" value="ECO:0007669"/>
    <property type="project" value="UniProtKB-KW"/>
</dbReference>
<feature type="transmembrane region" description="Helical" evidence="8">
    <location>
        <begin position="100"/>
        <end position="119"/>
    </location>
</feature>
<evidence type="ECO:0000313" key="10">
    <source>
        <dbReference type="Proteomes" id="UP000032522"/>
    </source>
</evidence>
<accession>A0A0D8BVP0</accession>
<evidence type="ECO:0000256" key="4">
    <source>
        <dbReference type="ARBA" id="ARBA00022692"/>
    </source>
</evidence>